<dbReference type="CDD" id="cd00829">
    <property type="entry name" value="SCP-x_thiolase"/>
    <property type="match status" value="1"/>
</dbReference>
<dbReference type="PANTHER" id="PTHR42870">
    <property type="entry name" value="ACETYL-COA C-ACETYLTRANSFERASE"/>
    <property type="match status" value="1"/>
</dbReference>
<dbReference type="Proteomes" id="UP000584642">
    <property type="component" value="Unassembled WGS sequence"/>
</dbReference>
<keyword evidence="5" id="KW-0445">Lipid transport</keyword>
<sequence>MTGVQVAGVGMTHFCKPGASPPFTDMAREAIIAALEDAGLTMADVGHVIAGYMYGDTTSGQRAVYEVGITGVPVVNVNNACATGSTALYLARRMIEAGAADVALAVGFEQMPRGAIDRSFPGWPDPWGPSLAATQAVEGPSDAPFACQLFGGAAREYMERTGCSLETLAEIQVKARRHAAANEHAMFRAPLTVREILDSAPVVGPLTRLMCCPPTCGAAAAVLCSDDFMRRRGLSGVSIRAQALVSDSPDVFTAGSPMKLVGVDMARRAADQVYEASGVDPRDIRVAELHDCFTINELLAYEAVRLAPEGGAEQFVRDGDNTHGGRCVTNPSGGLLSKGHPIGATGLAQCAELVWQLRGQAGARQVPDARLALQHNLGLAGACVVTLYERA</sequence>
<evidence type="ECO:0000256" key="3">
    <source>
        <dbReference type="ARBA" id="ARBA00022448"/>
    </source>
</evidence>
<keyword evidence="3" id="KW-0813">Transport</keyword>
<dbReference type="SUPFAM" id="SSF53901">
    <property type="entry name" value="Thiolase-like"/>
    <property type="match status" value="2"/>
</dbReference>
<dbReference type="InterPro" id="IPR016039">
    <property type="entry name" value="Thiolase-like"/>
</dbReference>
<evidence type="ECO:0000259" key="10">
    <source>
        <dbReference type="Pfam" id="PF22691"/>
    </source>
</evidence>
<dbReference type="EMBL" id="JABFDB010000023">
    <property type="protein sequence ID" value="NYZ23019.1"/>
    <property type="molecule type" value="Genomic_DNA"/>
</dbReference>
<dbReference type="InterPro" id="IPR020616">
    <property type="entry name" value="Thiolase_N"/>
</dbReference>
<dbReference type="NCBIfam" id="NF006102">
    <property type="entry name" value="PRK08256.1"/>
    <property type="match status" value="1"/>
</dbReference>
<evidence type="ECO:0000256" key="4">
    <source>
        <dbReference type="ARBA" id="ARBA00022679"/>
    </source>
</evidence>
<evidence type="ECO:0000256" key="2">
    <source>
        <dbReference type="ARBA" id="ARBA00012352"/>
    </source>
</evidence>
<evidence type="ECO:0000256" key="8">
    <source>
        <dbReference type="ARBA" id="ARBA00032316"/>
    </source>
</evidence>
<evidence type="ECO:0000313" key="12">
    <source>
        <dbReference type="Proteomes" id="UP000584642"/>
    </source>
</evidence>
<name>A0ABX2TFS6_9PROT</name>
<dbReference type="Pfam" id="PF22691">
    <property type="entry name" value="Thiolase_C_1"/>
    <property type="match status" value="1"/>
</dbReference>
<gene>
    <name evidence="11" type="ORF">HND93_25205</name>
</gene>
<dbReference type="InterPro" id="IPR055140">
    <property type="entry name" value="Thiolase_C_2"/>
</dbReference>
<dbReference type="PIRSF" id="PIRSF000429">
    <property type="entry name" value="Ac-CoA_Ac_transf"/>
    <property type="match status" value="1"/>
</dbReference>
<evidence type="ECO:0000313" key="11">
    <source>
        <dbReference type="EMBL" id="NYZ23019.1"/>
    </source>
</evidence>
<evidence type="ECO:0000256" key="1">
    <source>
        <dbReference type="ARBA" id="ARBA00004275"/>
    </source>
</evidence>
<dbReference type="EC" id="2.3.1.176" evidence="2"/>
<keyword evidence="7" id="KW-0576">Peroxisome</keyword>
<evidence type="ECO:0000256" key="7">
    <source>
        <dbReference type="ARBA" id="ARBA00023140"/>
    </source>
</evidence>
<dbReference type="PROSITE" id="PS00737">
    <property type="entry name" value="THIOLASE_2"/>
    <property type="match status" value="1"/>
</dbReference>
<keyword evidence="4" id="KW-0808">Transferase</keyword>
<keyword evidence="12" id="KW-1185">Reference proteome</keyword>
<evidence type="ECO:0000256" key="5">
    <source>
        <dbReference type="ARBA" id="ARBA00023055"/>
    </source>
</evidence>
<dbReference type="InterPro" id="IPR020615">
    <property type="entry name" value="Thiolase_acyl_enz_int_AS"/>
</dbReference>
<dbReference type="PROSITE" id="PS00098">
    <property type="entry name" value="THIOLASE_1"/>
    <property type="match status" value="1"/>
</dbReference>
<dbReference type="InterPro" id="IPR002155">
    <property type="entry name" value="Thiolase"/>
</dbReference>
<dbReference type="RefSeq" id="WP_180284793.1">
    <property type="nucleotide sequence ID" value="NZ_JABFDB010000023.1"/>
</dbReference>
<feature type="domain" description="Thiolase N-terminal" evidence="9">
    <location>
        <begin position="7"/>
        <end position="189"/>
    </location>
</feature>
<keyword evidence="6" id="KW-0446">Lipid-binding</keyword>
<proteinExistence type="predicted"/>
<dbReference type="Gene3D" id="3.40.47.10">
    <property type="match status" value="1"/>
</dbReference>
<comment type="caution">
    <text evidence="11">The sequence shown here is derived from an EMBL/GenBank/DDBJ whole genome shotgun (WGS) entry which is preliminary data.</text>
</comment>
<dbReference type="Pfam" id="PF00108">
    <property type="entry name" value="Thiolase_N"/>
    <property type="match status" value="1"/>
</dbReference>
<protein>
    <recommendedName>
        <fullName evidence="2">propanoyl-CoA C-acyltransferase</fullName>
        <ecNumber evidence="2">2.3.1.176</ecNumber>
    </recommendedName>
    <alternativeName>
        <fullName evidence="8">Propanoyl-CoA C-acyltransferase</fullName>
    </alternativeName>
</protein>
<evidence type="ECO:0000256" key="6">
    <source>
        <dbReference type="ARBA" id="ARBA00023121"/>
    </source>
</evidence>
<organism evidence="11 12">
    <name type="scientific">Azospirillum oleiclasticum</name>
    <dbReference type="NCBI Taxonomy" id="2735135"/>
    <lineage>
        <taxon>Bacteria</taxon>
        <taxon>Pseudomonadati</taxon>
        <taxon>Pseudomonadota</taxon>
        <taxon>Alphaproteobacteria</taxon>
        <taxon>Rhodospirillales</taxon>
        <taxon>Azospirillaceae</taxon>
        <taxon>Azospirillum</taxon>
    </lineage>
</organism>
<dbReference type="InterPro" id="IPR020613">
    <property type="entry name" value="Thiolase_CS"/>
</dbReference>
<comment type="subcellular location">
    <subcellularLocation>
        <location evidence="1">Peroxisome</location>
    </subcellularLocation>
</comment>
<accession>A0ABX2TFS6</accession>
<reference evidence="11 12" key="1">
    <citation type="submission" date="2020-05" db="EMBL/GenBank/DDBJ databases">
        <title>Azospirillum oleiclasticum sp. nov, a nitrogen-fixing and heavy crude oil-emulsifying bacterium isolated from the crude oil of Yumen Oilfield.</title>
        <authorList>
            <person name="Wu D."/>
            <person name="Cai M."/>
            <person name="Zhang X."/>
        </authorList>
    </citation>
    <scope>NUCLEOTIDE SEQUENCE [LARGE SCALE GENOMIC DNA]</scope>
    <source>
        <strain evidence="11 12">ROY-1-1-2</strain>
    </source>
</reference>
<dbReference type="PANTHER" id="PTHR42870:SF1">
    <property type="entry name" value="NON-SPECIFIC LIPID-TRANSFER PROTEIN-LIKE 2"/>
    <property type="match status" value="1"/>
</dbReference>
<feature type="domain" description="Thiolase C-terminal" evidence="10">
    <location>
        <begin position="261"/>
        <end position="383"/>
    </location>
</feature>
<evidence type="ECO:0000259" key="9">
    <source>
        <dbReference type="Pfam" id="PF00108"/>
    </source>
</evidence>